<dbReference type="AlphaFoldDB" id="A0A538TTK6"/>
<feature type="transmembrane region" description="Helical" evidence="9">
    <location>
        <begin position="302"/>
        <end position="326"/>
    </location>
</feature>
<evidence type="ECO:0000256" key="1">
    <source>
        <dbReference type="ARBA" id="ARBA00004377"/>
    </source>
</evidence>
<keyword evidence="5 9" id="KW-0812">Transmembrane</keyword>
<dbReference type="Pfam" id="PF07963">
    <property type="entry name" value="N_methyl"/>
    <property type="match status" value="2"/>
</dbReference>
<dbReference type="InterPro" id="IPR045584">
    <property type="entry name" value="Pilin-like"/>
</dbReference>
<sequence>MLEDRHSNHGFTLVELAVTILVLGLILAFSIPTFRSISNSQQLKGTVENMAAQIRMAREKAIATGQQQTFHFFENSYDADYHIHNGSYIPAKWAFPNGITYYWGAGTVSVYVLHADGRVYDTSGFPLSGMLILQDMRSRLDTVSVQASGLVRLPARRHPDRADDGARRAGDRRPRGGAALPRRAAHPGPGSHDDRGQRLCAGEDRAARRARLVRSRPHARPPSGRHRDRTPGEPGPLAALLPDRSAARRPPRHAQGHGHRGLEQSLRIKAGPSHHLREALTMLPHTRNTRVPRGLSDRGFTLVELMITLTVLAIVMISLMAVMYAAQRSKTSTARGIEATQAARAAVDMMARDLRSAGYAADRDWVASPQQPIAYVDSLQVLINANLSPYPDIAVTGPQYPQAYQPAGNPKPFPLNGTAWQPPIKYRSGAEVIRWTLDVNNDGVVNANDIADVNGVDARRTPNPDDYVLVRQVYGDSAGNVAGNNGGQMERVALVRAPGGGVPPMFTVQMRGGQTWDWAAGPVPPSRIQDIERITIQVVAPSNRPDSKGKYPQTTLRTEVGSMRNVPDIGQTEYAVDGWVYNDQNRNRQQDAGEPGLLGSVALLGGFSTTTDATGHFFFLVRAGTYTLRHAPPIGYGNFTSPDSYVVVVPPAAQHSFADTARTGGPVVATVFEDRNDNAIRDAGEPALGGVQVTVTPANLSGYTNATGTVNLFADPGAYTVTATPPDSMAASTANPVSGVMTNGGSASVTFGMSRSGRGHITGRVYLDNNLNGVIDNGENGVPNVWVGISPDFGITVLAYQYTDNSSFQREPTRPRAPRSGRCSSR</sequence>
<dbReference type="PANTHER" id="PTHR39583:SF2">
    <property type="entry name" value="TYPE II SECRETION SYSTEM PROTEIN J"/>
    <property type="match status" value="1"/>
</dbReference>
<dbReference type="InterPro" id="IPR051621">
    <property type="entry name" value="T2SS_protein_J"/>
</dbReference>
<dbReference type="InterPro" id="IPR018247">
    <property type="entry name" value="EF_Hand_1_Ca_BS"/>
</dbReference>
<dbReference type="Gene3D" id="3.30.700.10">
    <property type="entry name" value="Glycoprotein, Type 4 Pilin"/>
    <property type="match status" value="2"/>
</dbReference>
<feature type="compositionally biased region" description="Basic and acidic residues" evidence="8">
    <location>
        <begin position="160"/>
        <end position="174"/>
    </location>
</feature>
<proteinExistence type="predicted"/>
<keyword evidence="2" id="KW-1003">Cell membrane</keyword>
<dbReference type="NCBIfam" id="TIGR02532">
    <property type="entry name" value="IV_pilin_GFxxxE"/>
    <property type="match status" value="2"/>
</dbReference>
<keyword evidence="4" id="KW-0997">Cell inner membrane</keyword>
<keyword evidence="7 9" id="KW-0472">Membrane</keyword>
<evidence type="ECO:0000256" key="7">
    <source>
        <dbReference type="ARBA" id="ARBA00023136"/>
    </source>
</evidence>
<evidence type="ECO:0000313" key="11">
    <source>
        <dbReference type="Proteomes" id="UP000316609"/>
    </source>
</evidence>
<dbReference type="SUPFAM" id="SSF117074">
    <property type="entry name" value="Hypothetical protein PA1324"/>
    <property type="match status" value="2"/>
</dbReference>
<dbReference type="SUPFAM" id="SSF54523">
    <property type="entry name" value="Pili subunits"/>
    <property type="match status" value="2"/>
</dbReference>
<dbReference type="GO" id="GO:0005886">
    <property type="term" value="C:plasma membrane"/>
    <property type="evidence" value="ECO:0007669"/>
    <property type="project" value="UniProtKB-SubCell"/>
</dbReference>
<dbReference type="PROSITE" id="PS00018">
    <property type="entry name" value="EF_HAND_1"/>
    <property type="match status" value="1"/>
</dbReference>
<feature type="region of interest" description="Disordered" evidence="8">
    <location>
        <begin position="805"/>
        <end position="826"/>
    </location>
</feature>
<evidence type="ECO:0000256" key="9">
    <source>
        <dbReference type="SAM" id="Phobius"/>
    </source>
</evidence>
<dbReference type="Proteomes" id="UP000316609">
    <property type="component" value="Unassembled WGS sequence"/>
</dbReference>
<dbReference type="Gene3D" id="2.60.40.10">
    <property type="entry name" value="Immunoglobulins"/>
    <property type="match status" value="2"/>
</dbReference>
<evidence type="ECO:0000256" key="4">
    <source>
        <dbReference type="ARBA" id="ARBA00022519"/>
    </source>
</evidence>
<reference evidence="10 11" key="1">
    <citation type="journal article" date="2019" name="Nat. Microbiol.">
        <title>Mediterranean grassland soil C-N compound turnover is dependent on rainfall and depth, and is mediated by genomically divergent microorganisms.</title>
        <authorList>
            <person name="Diamond S."/>
            <person name="Andeer P.F."/>
            <person name="Li Z."/>
            <person name="Crits-Christoph A."/>
            <person name="Burstein D."/>
            <person name="Anantharaman K."/>
            <person name="Lane K.R."/>
            <person name="Thomas B.C."/>
            <person name="Pan C."/>
            <person name="Northen T.R."/>
            <person name="Banfield J.F."/>
        </authorList>
    </citation>
    <scope>NUCLEOTIDE SEQUENCE [LARGE SCALE GENOMIC DNA]</scope>
    <source>
        <strain evidence="10">WS_8</strain>
    </source>
</reference>
<evidence type="ECO:0000256" key="3">
    <source>
        <dbReference type="ARBA" id="ARBA00022481"/>
    </source>
</evidence>
<protein>
    <submittedName>
        <fullName evidence="10">Prepilin-type N-terminal cleavage/methylation domain-containing protein</fullName>
    </submittedName>
</protein>
<feature type="compositionally biased region" description="Low complexity" evidence="8">
    <location>
        <begin position="176"/>
        <end position="190"/>
    </location>
</feature>
<evidence type="ECO:0000256" key="2">
    <source>
        <dbReference type="ARBA" id="ARBA00022475"/>
    </source>
</evidence>
<dbReference type="PROSITE" id="PS00409">
    <property type="entry name" value="PROKAR_NTER_METHYL"/>
    <property type="match status" value="2"/>
</dbReference>
<evidence type="ECO:0000256" key="5">
    <source>
        <dbReference type="ARBA" id="ARBA00022692"/>
    </source>
</evidence>
<evidence type="ECO:0000313" key="10">
    <source>
        <dbReference type="EMBL" id="TMQ66959.1"/>
    </source>
</evidence>
<gene>
    <name evidence="10" type="ORF">E6K78_05850</name>
</gene>
<dbReference type="InterPro" id="IPR013783">
    <property type="entry name" value="Ig-like_fold"/>
</dbReference>
<name>A0A538TTK6_UNCEI</name>
<feature type="compositionally biased region" description="Basic residues" evidence="8">
    <location>
        <begin position="247"/>
        <end position="259"/>
    </location>
</feature>
<evidence type="ECO:0000256" key="6">
    <source>
        <dbReference type="ARBA" id="ARBA00022989"/>
    </source>
</evidence>
<keyword evidence="6 9" id="KW-1133">Transmembrane helix</keyword>
<comment type="subcellular location">
    <subcellularLocation>
        <location evidence="1">Cell inner membrane</location>
        <topology evidence="1">Single-pass membrane protein</topology>
    </subcellularLocation>
</comment>
<feature type="transmembrane region" description="Helical" evidence="9">
    <location>
        <begin position="12"/>
        <end position="34"/>
    </location>
</feature>
<feature type="compositionally biased region" description="Basic residues" evidence="8">
    <location>
        <begin position="208"/>
        <end position="228"/>
    </location>
</feature>
<accession>A0A538TTK6</accession>
<dbReference type="InterPro" id="IPR012902">
    <property type="entry name" value="N_methyl_site"/>
</dbReference>
<dbReference type="PANTHER" id="PTHR39583">
    <property type="entry name" value="TYPE II SECRETION SYSTEM PROTEIN J-RELATED"/>
    <property type="match status" value="1"/>
</dbReference>
<keyword evidence="3" id="KW-0488">Methylation</keyword>
<organism evidence="10 11">
    <name type="scientific">Eiseniibacteriota bacterium</name>
    <dbReference type="NCBI Taxonomy" id="2212470"/>
    <lineage>
        <taxon>Bacteria</taxon>
        <taxon>Candidatus Eiseniibacteriota</taxon>
    </lineage>
</organism>
<evidence type="ECO:0000256" key="8">
    <source>
        <dbReference type="SAM" id="MobiDB-lite"/>
    </source>
</evidence>
<feature type="region of interest" description="Disordered" evidence="8">
    <location>
        <begin position="151"/>
        <end position="266"/>
    </location>
</feature>
<dbReference type="EMBL" id="VBOY01000051">
    <property type="protein sequence ID" value="TMQ66959.1"/>
    <property type="molecule type" value="Genomic_DNA"/>
</dbReference>
<comment type="caution">
    <text evidence="10">The sequence shown here is derived from an EMBL/GenBank/DDBJ whole genome shotgun (WGS) entry which is preliminary data.</text>
</comment>
<feature type="compositionally biased region" description="Basic and acidic residues" evidence="8">
    <location>
        <begin position="191"/>
        <end position="207"/>
    </location>
</feature>